<keyword evidence="1" id="KW-0175">Coiled coil</keyword>
<name>A0A6J5LC16_9CAUD</name>
<organism evidence="2">
    <name type="scientific">uncultured Caudovirales phage</name>
    <dbReference type="NCBI Taxonomy" id="2100421"/>
    <lineage>
        <taxon>Viruses</taxon>
        <taxon>Duplodnaviria</taxon>
        <taxon>Heunggongvirae</taxon>
        <taxon>Uroviricota</taxon>
        <taxon>Caudoviricetes</taxon>
        <taxon>Peduoviridae</taxon>
        <taxon>Maltschvirus</taxon>
        <taxon>Maltschvirus maltsch</taxon>
    </lineage>
</organism>
<proteinExistence type="predicted"/>
<reference evidence="2" key="1">
    <citation type="submission" date="2020-04" db="EMBL/GenBank/DDBJ databases">
        <authorList>
            <person name="Chiriac C."/>
            <person name="Salcher M."/>
            <person name="Ghai R."/>
            <person name="Kavagutti S V."/>
        </authorList>
    </citation>
    <scope>NUCLEOTIDE SEQUENCE</scope>
</reference>
<dbReference type="EMBL" id="LR796253">
    <property type="protein sequence ID" value="CAB4131831.1"/>
    <property type="molecule type" value="Genomic_DNA"/>
</dbReference>
<gene>
    <name evidence="2" type="ORF">UFOVP125_41</name>
</gene>
<protein>
    <submittedName>
        <fullName evidence="2">Uncharacterized protein</fullName>
    </submittedName>
</protein>
<evidence type="ECO:0000256" key="1">
    <source>
        <dbReference type="SAM" id="Coils"/>
    </source>
</evidence>
<evidence type="ECO:0000313" key="2">
    <source>
        <dbReference type="EMBL" id="CAB4131831.1"/>
    </source>
</evidence>
<feature type="coiled-coil region" evidence="1">
    <location>
        <begin position="33"/>
        <end position="67"/>
    </location>
</feature>
<sequence length="74" mass="8309">MATKTPTKAVKTAQNEPEAVVEYRMPTEVANWIRQAESRLAYLTTTVERLKGENAGLRKANKIMEGRVMGQSQE</sequence>
<accession>A0A6J5LC16</accession>